<name>H5TB11_9ALTE</name>
<accession>H5TB11</accession>
<dbReference type="EMBL" id="BAET01000013">
    <property type="protein sequence ID" value="GAB55488.1"/>
    <property type="molecule type" value="Genomic_DNA"/>
</dbReference>
<protein>
    <submittedName>
        <fullName evidence="1">Uncharacterized protein</fullName>
    </submittedName>
</protein>
<dbReference type="AlphaFoldDB" id="H5TB11"/>
<evidence type="ECO:0000313" key="2">
    <source>
        <dbReference type="Proteomes" id="UP000053586"/>
    </source>
</evidence>
<proteinExistence type="predicted"/>
<reference evidence="1 2" key="1">
    <citation type="journal article" date="2012" name="J. Bacteriol.">
        <title>Genome sequence of proteorhodopsin-containing sea ice bacterium Glaciecola punicea ACAM 611T.</title>
        <authorList>
            <person name="Qin Q.-L."/>
            <person name="Xie B.-B."/>
            <person name="Shu Y.-L."/>
            <person name="Rong J.-C."/>
            <person name="Zhao D.-L."/>
            <person name="Zhang X.-Y."/>
            <person name="Chen X.-L."/>
            <person name="Zhou B.-C."/>
            <person name="Zhanga Y.-Z."/>
        </authorList>
    </citation>
    <scope>NUCLEOTIDE SEQUENCE [LARGE SCALE GENOMIC DNA]</scope>
    <source>
        <strain evidence="1 2">ACAM 611</strain>
    </source>
</reference>
<reference evidence="1 2" key="2">
    <citation type="journal article" date="2017" name="Antonie Van Leeuwenhoek">
        <title>Rhizobium rhizosphaerae sp. nov., a novel species isolated from rice rhizosphere.</title>
        <authorList>
            <person name="Zhao J.J."/>
            <person name="Zhang J."/>
            <person name="Zhang R.J."/>
            <person name="Zhang C.W."/>
            <person name="Yin H.Q."/>
            <person name="Zhang X.X."/>
        </authorList>
    </citation>
    <scope>NUCLEOTIDE SEQUENCE [LARGE SCALE GENOMIC DNA]</scope>
    <source>
        <strain evidence="1 2">ACAM 611</strain>
    </source>
</reference>
<evidence type="ECO:0000313" key="1">
    <source>
        <dbReference type="EMBL" id="GAB55488.1"/>
    </source>
</evidence>
<comment type="caution">
    <text evidence="1">The sequence shown here is derived from an EMBL/GenBank/DDBJ whole genome shotgun (WGS) entry which is preliminary data.</text>
</comment>
<keyword evidence="2" id="KW-1185">Reference proteome</keyword>
<dbReference type="Proteomes" id="UP000053586">
    <property type="component" value="Unassembled WGS sequence"/>
</dbReference>
<gene>
    <name evidence="1" type="ORF">GPUN_1364</name>
</gene>
<sequence>MNIILLQGQNNLQGLRRTPTFNSIKKLTGHTNKRSRG</sequence>
<organism evidence="1 2">
    <name type="scientific">Glaciecola punicea ACAM 611</name>
    <dbReference type="NCBI Taxonomy" id="1121923"/>
    <lineage>
        <taxon>Bacteria</taxon>
        <taxon>Pseudomonadati</taxon>
        <taxon>Pseudomonadota</taxon>
        <taxon>Gammaproteobacteria</taxon>
        <taxon>Alteromonadales</taxon>
        <taxon>Alteromonadaceae</taxon>
        <taxon>Glaciecola</taxon>
    </lineage>
</organism>